<dbReference type="InterPro" id="IPR057736">
    <property type="entry name" value="SAF_PseI/NeuA/NeuB"/>
</dbReference>
<dbReference type="Pfam" id="PF03102">
    <property type="entry name" value="NeuB"/>
    <property type="match status" value="1"/>
</dbReference>
<evidence type="ECO:0000313" key="3">
    <source>
        <dbReference type="Proteomes" id="UP000198512"/>
    </source>
</evidence>
<feature type="domain" description="AFP-like" evidence="1">
    <location>
        <begin position="281"/>
        <end position="339"/>
    </location>
</feature>
<dbReference type="InterPro" id="IPR006190">
    <property type="entry name" value="SAF_AFP_Neu5Ac"/>
</dbReference>
<protein>
    <submittedName>
        <fullName evidence="2">Pseudaminic acid synthase</fullName>
    </submittedName>
</protein>
<dbReference type="Gene3D" id="3.20.20.70">
    <property type="entry name" value="Aldolase class I"/>
    <property type="match status" value="1"/>
</dbReference>
<sequence length="346" mass="37716">MKSRNGSTFIIAEISANHGSSFEVAAKTVRAIADAGADAVKVQTYKPESLCLDVDNEYFGPKREGAWKGIRPWDLYREAAMPYEWQPRLKDIADEVGLLFFSSPFDLHAVDFLSGLQVPCYKIASFEITDIPLIQKAASMGKPMIMSTGVADESDIRAAIAACRAVGNDDITLLKCTSEYPARIAQANLSMIADMRARFGLPVGISDHTMGSLVPTLAVALGATMVEKHFILDRAQGGPDSAFSMEPLEFAQMVEQVRATEQALGVVDYRVSEKDRLRRRSLFWVKAIAKGDIITAEHLRSLRPGHGLPPQHLDALIGKRAARAALLGEPTDWTDIEGGEHGCQAS</sequence>
<dbReference type="PROSITE" id="PS50844">
    <property type="entry name" value="AFP_LIKE"/>
    <property type="match status" value="1"/>
</dbReference>
<dbReference type="InterPro" id="IPR013132">
    <property type="entry name" value="PseI/NeuA/B-like_N"/>
</dbReference>
<dbReference type="CDD" id="cd11615">
    <property type="entry name" value="SAF_NeuB_like"/>
    <property type="match status" value="1"/>
</dbReference>
<dbReference type="SUPFAM" id="SSF51269">
    <property type="entry name" value="AFP III-like domain"/>
    <property type="match status" value="1"/>
</dbReference>
<dbReference type="PANTHER" id="PTHR42966">
    <property type="entry name" value="N-ACETYLNEURAMINATE SYNTHASE"/>
    <property type="match status" value="1"/>
</dbReference>
<accession>A0ABY1B402</accession>
<gene>
    <name evidence="2" type="ORF">SAMN05216600_102112</name>
</gene>
<reference evidence="2 3" key="1">
    <citation type="submission" date="2016-10" db="EMBL/GenBank/DDBJ databases">
        <authorList>
            <person name="Varghese N."/>
            <person name="Submissions S."/>
        </authorList>
    </citation>
    <scope>NUCLEOTIDE SEQUENCE [LARGE SCALE GENOMIC DNA]</scope>
    <source>
        <strain evidence="2 3">CIP 109853</strain>
    </source>
</reference>
<dbReference type="EMBL" id="FOFP01000002">
    <property type="protein sequence ID" value="SEP87313.1"/>
    <property type="molecule type" value="Genomic_DNA"/>
</dbReference>
<dbReference type="SMART" id="SM00858">
    <property type="entry name" value="SAF"/>
    <property type="match status" value="1"/>
</dbReference>
<comment type="caution">
    <text evidence="2">The sequence shown here is derived from an EMBL/GenBank/DDBJ whole genome shotgun (WGS) entry which is preliminary data.</text>
</comment>
<dbReference type="InterPro" id="IPR020030">
    <property type="entry name" value="Pseudaminic_synth_PseI"/>
</dbReference>
<keyword evidence="3" id="KW-1185">Reference proteome</keyword>
<dbReference type="Gene3D" id="3.90.1210.10">
    <property type="entry name" value="Antifreeze-like/N-acetylneuraminic acid synthase C-terminal domain"/>
    <property type="match status" value="1"/>
</dbReference>
<dbReference type="InterPro" id="IPR051690">
    <property type="entry name" value="PseI-like"/>
</dbReference>
<organism evidence="2 3">
    <name type="scientific">Pseudomonas cuatrocienegasensis</name>
    <dbReference type="NCBI Taxonomy" id="543360"/>
    <lineage>
        <taxon>Bacteria</taxon>
        <taxon>Pseudomonadati</taxon>
        <taxon>Pseudomonadota</taxon>
        <taxon>Gammaproteobacteria</taxon>
        <taxon>Pseudomonadales</taxon>
        <taxon>Pseudomonadaceae</taxon>
        <taxon>Pseudomonas</taxon>
    </lineage>
</organism>
<dbReference type="RefSeq" id="WP_069515897.1">
    <property type="nucleotide sequence ID" value="NZ_FOFP01000002.1"/>
</dbReference>
<name>A0ABY1B402_9PSED</name>
<evidence type="ECO:0000313" key="2">
    <source>
        <dbReference type="EMBL" id="SEP87313.1"/>
    </source>
</evidence>
<dbReference type="InterPro" id="IPR013974">
    <property type="entry name" value="SAF"/>
</dbReference>
<evidence type="ECO:0000259" key="1">
    <source>
        <dbReference type="PROSITE" id="PS50844"/>
    </source>
</evidence>
<dbReference type="Pfam" id="PF08666">
    <property type="entry name" value="SAF"/>
    <property type="match status" value="1"/>
</dbReference>
<proteinExistence type="predicted"/>
<dbReference type="NCBIfam" id="TIGR03586">
    <property type="entry name" value="PseI"/>
    <property type="match status" value="1"/>
</dbReference>
<dbReference type="SUPFAM" id="SSF51569">
    <property type="entry name" value="Aldolase"/>
    <property type="match status" value="1"/>
</dbReference>
<dbReference type="InterPro" id="IPR013785">
    <property type="entry name" value="Aldolase_TIM"/>
</dbReference>
<dbReference type="InterPro" id="IPR036732">
    <property type="entry name" value="AFP_Neu5c_C_sf"/>
</dbReference>
<dbReference type="PANTHER" id="PTHR42966:SF2">
    <property type="entry name" value="PSEUDAMINIC ACID SYNTHASE"/>
    <property type="match status" value="1"/>
</dbReference>
<dbReference type="Proteomes" id="UP000198512">
    <property type="component" value="Unassembled WGS sequence"/>
</dbReference>